<dbReference type="FunFam" id="1.10.10.60:FF:000212">
    <property type="entry name" value="Zinc fingers and homeoboxes protein 3"/>
    <property type="match status" value="1"/>
</dbReference>
<evidence type="ECO:0000256" key="17">
    <source>
        <dbReference type="ARBA" id="ARBA00040117"/>
    </source>
</evidence>
<evidence type="ECO:0000256" key="16">
    <source>
        <dbReference type="ARBA" id="ARBA00023242"/>
    </source>
</evidence>
<feature type="DNA-binding region" description="Homeobox" evidence="18">
    <location>
        <begin position="470"/>
        <end position="529"/>
    </location>
</feature>
<keyword evidence="10" id="KW-0862">Zinc</keyword>
<dbReference type="CDD" id="cd00086">
    <property type="entry name" value="homeodomain"/>
    <property type="match status" value="5"/>
</dbReference>
<evidence type="ECO:0000256" key="3">
    <source>
        <dbReference type="ARBA" id="ARBA00022491"/>
    </source>
</evidence>
<dbReference type="FunFam" id="1.10.10.60:FF:000062">
    <property type="entry name" value="zinc fingers and homeoboxes protein 3"/>
    <property type="match status" value="1"/>
</dbReference>
<evidence type="ECO:0000256" key="11">
    <source>
        <dbReference type="ARBA" id="ARBA00022843"/>
    </source>
</evidence>
<keyword evidence="4" id="KW-1017">Isopeptide bond</keyword>
<keyword evidence="14 18" id="KW-0371">Homeobox</keyword>
<keyword evidence="12" id="KW-0805">Transcription regulation</keyword>
<feature type="region of interest" description="Disordered" evidence="20">
    <location>
        <begin position="430"/>
        <end position="467"/>
    </location>
</feature>
<dbReference type="Pfam" id="PF11569">
    <property type="entry name" value="Homez"/>
    <property type="match status" value="1"/>
</dbReference>
<dbReference type="GO" id="GO:0005634">
    <property type="term" value="C:nucleus"/>
    <property type="evidence" value="ECO:0007669"/>
    <property type="project" value="UniProtKB-SubCell"/>
</dbReference>
<dbReference type="OMA" id="EWFAEVH"/>
<comment type="similarity">
    <text evidence="2">Belongs to the ZHX family.</text>
</comment>
<gene>
    <name evidence="22" type="primary">LOC115396356</name>
</gene>
<evidence type="ECO:0000313" key="23">
    <source>
        <dbReference type="Proteomes" id="UP000472267"/>
    </source>
</evidence>
<feature type="compositionally biased region" description="Low complexity" evidence="20">
    <location>
        <begin position="654"/>
        <end position="663"/>
    </location>
</feature>
<comment type="subcellular location">
    <subcellularLocation>
        <location evidence="1 18 19">Nucleus</location>
    </subcellularLocation>
</comment>
<dbReference type="InterPro" id="IPR024578">
    <property type="entry name" value="Homez_homeobox_dom"/>
</dbReference>
<feature type="region of interest" description="Disordered" evidence="20">
    <location>
        <begin position="885"/>
        <end position="960"/>
    </location>
</feature>
<dbReference type="GO" id="GO:0030154">
    <property type="term" value="P:cell differentiation"/>
    <property type="evidence" value="ECO:0007669"/>
    <property type="project" value="UniProtKB-KW"/>
</dbReference>
<keyword evidence="9" id="KW-0221">Differentiation</keyword>
<feature type="DNA-binding region" description="Homeobox" evidence="18">
    <location>
        <begin position="601"/>
        <end position="650"/>
    </location>
</feature>
<reference evidence="22" key="1">
    <citation type="submission" date="2019-06" db="EMBL/GenBank/DDBJ databases">
        <authorList>
            <consortium name="Wellcome Sanger Institute Data Sharing"/>
        </authorList>
    </citation>
    <scope>NUCLEOTIDE SEQUENCE [LARGE SCALE GENOMIC DNA]</scope>
</reference>
<dbReference type="Gene3D" id="1.10.10.60">
    <property type="entry name" value="Homeodomain-like"/>
    <property type="match status" value="5"/>
</dbReference>
<evidence type="ECO:0000256" key="20">
    <source>
        <dbReference type="SAM" id="MobiDB-lite"/>
    </source>
</evidence>
<keyword evidence="13 18" id="KW-0238">DNA-binding</keyword>
<evidence type="ECO:0000259" key="21">
    <source>
        <dbReference type="PROSITE" id="PS50071"/>
    </source>
</evidence>
<feature type="region of interest" description="Disordered" evidence="20">
    <location>
        <begin position="778"/>
        <end position="833"/>
    </location>
</feature>
<accession>A0A672FQH5</accession>
<evidence type="ECO:0000256" key="6">
    <source>
        <dbReference type="ARBA" id="ARBA00022723"/>
    </source>
</evidence>
<evidence type="ECO:0000256" key="8">
    <source>
        <dbReference type="ARBA" id="ARBA00022771"/>
    </source>
</evidence>
<feature type="region of interest" description="Disordered" evidence="20">
    <location>
        <begin position="149"/>
        <end position="192"/>
    </location>
</feature>
<evidence type="ECO:0000256" key="15">
    <source>
        <dbReference type="ARBA" id="ARBA00023163"/>
    </source>
</evidence>
<feature type="region of interest" description="Disordered" evidence="20">
    <location>
        <begin position="643"/>
        <end position="744"/>
    </location>
</feature>
<feature type="region of interest" description="Disordered" evidence="20">
    <location>
        <begin position="557"/>
        <end position="589"/>
    </location>
</feature>
<reference evidence="22" key="3">
    <citation type="submission" date="2025-09" db="UniProtKB">
        <authorList>
            <consortium name="Ensembl"/>
        </authorList>
    </citation>
    <scope>IDENTIFICATION</scope>
</reference>
<dbReference type="InterPro" id="IPR009057">
    <property type="entry name" value="Homeodomain-like_sf"/>
</dbReference>
<dbReference type="InParanoid" id="A0A672FQH5"/>
<evidence type="ECO:0000256" key="4">
    <source>
        <dbReference type="ARBA" id="ARBA00022499"/>
    </source>
</evidence>
<feature type="domain" description="Homeobox" evidence="21">
    <location>
        <begin position="468"/>
        <end position="528"/>
    </location>
</feature>
<dbReference type="FunFam" id="1.10.10.60:FF:000235">
    <property type="entry name" value="Zinc fingers and homeoboxes protein 1"/>
    <property type="match status" value="1"/>
</dbReference>
<keyword evidence="8" id="KW-0863">Zinc-finger</keyword>
<feature type="domain" description="Homeobox" evidence="21">
    <location>
        <begin position="305"/>
        <end position="348"/>
    </location>
</feature>
<proteinExistence type="inferred from homology"/>
<dbReference type="Ensembl" id="ENSSFAT00005008662.1">
    <property type="protein sequence ID" value="ENSSFAP00005008257.1"/>
    <property type="gene ID" value="ENSSFAG00005004841.1"/>
</dbReference>
<feature type="compositionally biased region" description="Basic and acidic residues" evidence="20">
    <location>
        <begin position="704"/>
        <end position="717"/>
    </location>
</feature>
<feature type="DNA-binding region" description="Homeobox" evidence="18">
    <location>
        <begin position="707"/>
        <end position="766"/>
    </location>
</feature>
<feature type="compositionally biased region" description="Polar residues" evidence="20">
    <location>
        <begin position="435"/>
        <end position="444"/>
    </location>
</feature>
<reference evidence="22" key="2">
    <citation type="submission" date="2025-08" db="UniProtKB">
        <authorList>
            <consortium name="Ensembl"/>
        </authorList>
    </citation>
    <scope>IDENTIFICATION</scope>
</reference>
<feature type="compositionally biased region" description="Polar residues" evidence="20">
    <location>
        <begin position="451"/>
        <end position="467"/>
    </location>
</feature>
<dbReference type="GO" id="GO:0008270">
    <property type="term" value="F:zinc ion binding"/>
    <property type="evidence" value="ECO:0007669"/>
    <property type="project" value="UniProtKB-KW"/>
</dbReference>
<dbReference type="SUPFAM" id="SSF46689">
    <property type="entry name" value="Homeodomain-like"/>
    <property type="match status" value="5"/>
</dbReference>
<feature type="region of interest" description="Disordered" evidence="20">
    <location>
        <begin position="1"/>
        <end position="115"/>
    </location>
</feature>
<keyword evidence="23" id="KW-1185">Reference proteome</keyword>
<evidence type="ECO:0000256" key="9">
    <source>
        <dbReference type="ARBA" id="ARBA00022782"/>
    </source>
</evidence>
<evidence type="ECO:0000256" key="5">
    <source>
        <dbReference type="ARBA" id="ARBA00022553"/>
    </source>
</evidence>
<dbReference type="PANTHER" id="PTHR15467">
    <property type="entry name" value="ZINC-FINGERS AND HOMEOBOXES RELATED"/>
    <property type="match status" value="1"/>
</dbReference>
<dbReference type="AlphaFoldDB" id="A0A672FQH5"/>
<evidence type="ECO:0000256" key="18">
    <source>
        <dbReference type="PROSITE-ProRule" id="PRU00108"/>
    </source>
</evidence>
<protein>
    <recommendedName>
        <fullName evidence="17">Zinc fingers and homeoboxes protein 1</fullName>
    </recommendedName>
</protein>
<dbReference type="FunFam" id="1.10.10.60:FF:000247">
    <property type="entry name" value="Zinc fingers and homeoboxes protein 2"/>
    <property type="match status" value="1"/>
</dbReference>
<feature type="domain" description="Homeobox" evidence="21">
    <location>
        <begin position="705"/>
        <end position="765"/>
    </location>
</feature>
<keyword evidence="15" id="KW-0804">Transcription</keyword>
<evidence type="ECO:0000256" key="10">
    <source>
        <dbReference type="ARBA" id="ARBA00022833"/>
    </source>
</evidence>
<evidence type="ECO:0000256" key="7">
    <source>
        <dbReference type="ARBA" id="ARBA00022737"/>
    </source>
</evidence>
<name>A0A672FQH5_SALFA</name>
<dbReference type="InterPro" id="IPR001356">
    <property type="entry name" value="HD"/>
</dbReference>
<evidence type="ECO:0000313" key="22">
    <source>
        <dbReference type="Ensembl" id="ENSSFAP00005008257.1"/>
    </source>
</evidence>
<feature type="compositionally biased region" description="Acidic residues" evidence="20">
    <location>
        <begin position="19"/>
        <end position="40"/>
    </location>
</feature>
<keyword evidence="11" id="KW-0832">Ubl conjugation</keyword>
<dbReference type="Proteomes" id="UP000472267">
    <property type="component" value="Chromosome 11"/>
</dbReference>
<feature type="compositionally biased region" description="Acidic residues" evidence="20">
    <location>
        <begin position="923"/>
        <end position="944"/>
    </location>
</feature>
<feature type="compositionally biased region" description="Gly residues" evidence="20">
    <location>
        <begin position="781"/>
        <end position="794"/>
    </location>
</feature>
<keyword evidence="7" id="KW-0677">Repeat</keyword>
<keyword evidence="5" id="KW-0597">Phosphoprotein</keyword>
<feature type="compositionally biased region" description="Basic and acidic residues" evidence="20">
    <location>
        <begin position="41"/>
        <end position="57"/>
    </location>
</feature>
<evidence type="ECO:0000256" key="1">
    <source>
        <dbReference type="ARBA" id="ARBA00004123"/>
    </source>
</evidence>
<evidence type="ECO:0000256" key="13">
    <source>
        <dbReference type="ARBA" id="ARBA00023125"/>
    </source>
</evidence>
<dbReference type="Pfam" id="PF00046">
    <property type="entry name" value="Homeodomain"/>
    <property type="match status" value="4"/>
</dbReference>
<dbReference type="PROSITE" id="PS50071">
    <property type="entry name" value="HOMEOBOX_2"/>
    <property type="match status" value="4"/>
</dbReference>
<feature type="compositionally biased region" description="Basic residues" evidence="20">
    <location>
        <begin position="795"/>
        <end position="815"/>
    </location>
</feature>
<feature type="compositionally biased region" description="Low complexity" evidence="20">
    <location>
        <begin position="673"/>
        <end position="689"/>
    </location>
</feature>
<feature type="compositionally biased region" description="Gly residues" evidence="20">
    <location>
        <begin position="156"/>
        <end position="174"/>
    </location>
</feature>
<organism evidence="22 23">
    <name type="scientific">Salarias fasciatus</name>
    <name type="common">Jewelled blenny</name>
    <name type="synonym">Blennius fasciatus</name>
    <dbReference type="NCBI Taxonomy" id="181472"/>
    <lineage>
        <taxon>Eukaryota</taxon>
        <taxon>Metazoa</taxon>
        <taxon>Chordata</taxon>
        <taxon>Craniata</taxon>
        <taxon>Vertebrata</taxon>
        <taxon>Euteleostomi</taxon>
        <taxon>Actinopterygii</taxon>
        <taxon>Neopterygii</taxon>
        <taxon>Teleostei</taxon>
        <taxon>Neoteleostei</taxon>
        <taxon>Acanthomorphata</taxon>
        <taxon>Ovalentaria</taxon>
        <taxon>Blenniimorphae</taxon>
        <taxon>Blenniiformes</taxon>
        <taxon>Blennioidei</taxon>
        <taxon>Blenniidae</taxon>
        <taxon>Salariinae</taxon>
        <taxon>Salarias</taxon>
    </lineage>
</organism>
<feature type="DNA-binding region" description="Homeobox" evidence="18">
    <location>
        <begin position="307"/>
        <end position="349"/>
    </location>
</feature>
<feature type="domain" description="Homeobox" evidence="21">
    <location>
        <begin position="599"/>
        <end position="649"/>
    </location>
</feature>
<evidence type="ECO:0000256" key="14">
    <source>
        <dbReference type="ARBA" id="ARBA00023155"/>
    </source>
</evidence>
<keyword evidence="16 18" id="KW-0539">Nucleus</keyword>
<evidence type="ECO:0000256" key="2">
    <source>
        <dbReference type="ARBA" id="ARBA00007440"/>
    </source>
</evidence>
<dbReference type="GO" id="GO:0003677">
    <property type="term" value="F:DNA binding"/>
    <property type="evidence" value="ECO:0007669"/>
    <property type="project" value="UniProtKB-UniRule"/>
</dbReference>
<keyword evidence="3" id="KW-0678">Repressor</keyword>
<dbReference type="GO" id="GO:0000981">
    <property type="term" value="F:DNA-binding transcription factor activity, RNA polymerase II-specific"/>
    <property type="evidence" value="ECO:0007669"/>
    <property type="project" value="TreeGrafter"/>
</dbReference>
<dbReference type="SMART" id="SM00389">
    <property type="entry name" value="HOX"/>
    <property type="match status" value="5"/>
</dbReference>
<sequence>MSSRRKSTTPCMVLPSDVVEQEEVEEKAADKEEEAGEEQEEGKVKEGAEEAANREEAAQAVLVVPTPPDSDEPSVSAEDSKAATPPPKRSATNACEDPSSEPQTQEPQCDAAEEGAADAAAVAAISLSKTPIMRMKSKSEPKRIAVSLKSADEGGPEGFGGGGGGGGGGGVEGELGGEQEPIEAPLGPMMPMDMLLHDSMKLGGAGLLVSPQSDHHRKSSLLNPTVLPAGLAQVHSPVRAPFYRIEKEKQQFVVRQALQNRSFPSLQVLSAFQAQQSPAAAQPQLLIPLSSIPSYSAAMDTNPLLGSTYKKFPYPSMAEISGLAAQTQFTEEQIKVWFSAQRLKHGVSWTPEEVEEARRKQFNGTVHTVPQTITVIPAHQLSAANGLQSILQTCQIVGQPGLVFTQVGPGGNLPVTSPITLTVAGLPSQSQSSSRVSCQPNPANSELKRATTVQPPSLSPQENSALSADTFSMRPKKSKEQLAELKASYLKNHFVTDAEIARLMKVTNLTKGEIKKWFSDTRYNQRNSKNSHVIVFHDGGGRGGGCSAAASTPIVIDSSDETPASPHPPRTPPVRERESRPKTWNPFPDFTLQKFKEKTPEQLVVLEESYEKGSTPSDEELSRLRTETKLTRREIDAWFTERRKMSSVSANSPEASEGGSMEAEAARAEDGAEGATSSSSPASSSRKGSQTPPGSRGRQLPGTSRKDMKDKTKKSPEQLHILKSAFVRTQWPSPEEYDQLSEESGLPRSYIVSWFGDSRYSMKNGNLKWFFQYQTGRIEGPNGGGGGGGRMGGGGRKRRGRNRGWGRSRTRKQPRRSASSSADVDRMPPSKKFKSARDILKEYYLRHQFLNEQDLDELVTKTNMSYEQVREWFAEVQRRLDMGLDPFLGPAARTDGDDRADDDEEPRGEGSAAADEQAGGGMGEEDDEDEDEEDDGEDTDDSEVWEPSRSVRKSLSVSED</sequence>
<evidence type="ECO:0000256" key="19">
    <source>
        <dbReference type="RuleBase" id="RU000682"/>
    </source>
</evidence>
<evidence type="ECO:0000256" key="12">
    <source>
        <dbReference type="ARBA" id="ARBA00023015"/>
    </source>
</evidence>
<dbReference type="PANTHER" id="PTHR15467:SF4">
    <property type="entry name" value="ZINC FINGERS AND HOMEOBOXES PROTEIN 1"/>
    <property type="match status" value="1"/>
</dbReference>
<keyword evidence="6" id="KW-0479">Metal-binding</keyword>